<dbReference type="Proteomes" id="UP000689967">
    <property type="component" value="Unassembled WGS sequence"/>
</dbReference>
<evidence type="ECO:0000259" key="5">
    <source>
        <dbReference type="PROSITE" id="PS50977"/>
    </source>
</evidence>
<sequence>MTDSTTLDPAALRMLDAAEALIRRHGPAKATVVDVARALGMSHGNVYRHFPSKAALREAVVARWLHAVVVPLEPIVASPDPAPARLARYIRTLAGLKRQKVLGDPELFAAYHLLAEEHRDAVAAHVATLRGHVATILRQGAAAGDWQVADPDATAVLLLEATMRFHHPHHVRDQAADETAPARLDAVLDLLVKGLGTAR</sequence>
<evidence type="ECO:0000256" key="3">
    <source>
        <dbReference type="ARBA" id="ARBA00023163"/>
    </source>
</evidence>
<dbReference type="InterPro" id="IPR050109">
    <property type="entry name" value="HTH-type_TetR-like_transc_reg"/>
</dbReference>
<name>A0ABS6HC46_9PROT</name>
<dbReference type="PROSITE" id="PS50977">
    <property type="entry name" value="HTH_TETR_2"/>
    <property type="match status" value="1"/>
</dbReference>
<dbReference type="Pfam" id="PF17935">
    <property type="entry name" value="TetR_C_27"/>
    <property type="match status" value="1"/>
</dbReference>
<evidence type="ECO:0000256" key="4">
    <source>
        <dbReference type="PROSITE-ProRule" id="PRU00335"/>
    </source>
</evidence>
<dbReference type="Pfam" id="PF00440">
    <property type="entry name" value="TetR_N"/>
    <property type="match status" value="1"/>
</dbReference>
<proteinExistence type="predicted"/>
<accession>A0ABS6HC46</accession>
<dbReference type="RefSeq" id="WP_216878310.1">
    <property type="nucleotide sequence ID" value="NZ_JAERQM010000007.1"/>
</dbReference>
<reference evidence="6 7" key="1">
    <citation type="submission" date="2021-01" db="EMBL/GenBank/DDBJ databases">
        <title>Roseomonas sp. nov, a bacterium isolated from an oil production mixture in Yumen Oilfield.</title>
        <authorList>
            <person name="Wu D."/>
        </authorList>
    </citation>
    <scope>NUCLEOTIDE SEQUENCE [LARGE SCALE GENOMIC DNA]</scope>
    <source>
        <strain evidence="6 7">ROY-5-3</strain>
    </source>
</reference>
<dbReference type="InterPro" id="IPR001647">
    <property type="entry name" value="HTH_TetR"/>
</dbReference>
<protein>
    <submittedName>
        <fullName evidence="6">TetR family transcriptional regulator</fullName>
    </submittedName>
</protein>
<dbReference type="PANTHER" id="PTHR30055:SF151">
    <property type="entry name" value="TRANSCRIPTIONAL REGULATORY PROTEIN"/>
    <property type="match status" value="1"/>
</dbReference>
<evidence type="ECO:0000313" key="6">
    <source>
        <dbReference type="EMBL" id="MBU8546294.1"/>
    </source>
</evidence>
<gene>
    <name evidence="6" type="ORF">JJQ90_21415</name>
</gene>
<evidence type="ECO:0000313" key="7">
    <source>
        <dbReference type="Proteomes" id="UP000689967"/>
    </source>
</evidence>
<organism evidence="6 7">
    <name type="scientific">Falsiroseomonas oleicola</name>
    <dbReference type="NCBI Taxonomy" id="2801474"/>
    <lineage>
        <taxon>Bacteria</taxon>
        <taxon>Pseudomonadati</taxon>
        <taxon>Pseudomonadota</taxon>
        <taxon>Alphaproteobacteria</taxon>
        <taxon>Acetobacterales</taxon>
        <taxon>Roseomonadaceae</taxon>
        <taxon>Falsiroseomonas</taxon>
    </lineage>
</organism>
<feature type="domain" description="HTH tetR-type" evidence="5">
    <location>
        <begin position="8"/>
        <end position="68"/>
    </location>
</feature>
<keyword evidence="3" id="KW-0804">Transcription</keyword>
<evidence type="ECO:0000256" key="1">
    <source>
        <dbReference type="ARBA" id="ARBA00023015"/>
    </source>
</evidence>
<dbReference type="EMBL" id="JAERQM010000007">
    <property type="protein sequence ID" value="MBU8546294.1"/>
    <property type="molecule type" value="Genomic_DNA"/>
</dbReference>
<evidence type="ECO:0000256" key="2">
    <source>
        <dbReference type="ARBA" id="ARBA00023125"/>
    </source>
</evidence>
<keyword evidence="2 4" id="KW-0238">DNA-binding</keyword>
<comment type="caution">
    <text evidence="6">The sequence shown here is derived from an EMBL/GenBank/DDBJ whole genome shotgun (WGS) entry which is preliminary data.</text>
</comment>
<dbReference type="PANTHER" id="PTHR30055">
    <property type="entry name" value="HTH-TYPE TRANSCRIPTIONAL REGULATOR RUTR"/>
    <property type="match status" value="1"/>
</dbReference>
<keyword evidence="1" id="KW-0805">Transcription regulation</keyword>
<dbReference type="InterPro" id="IPR041478">
    <property type="entry name" value="TetR_C_27"/>
</dbReference>
<keyword evidence="7" id="KW-1185">Reference proteome</keyword>
<feature type="DNA-binding region" description="H-T-H motif" evidence="4">
    <location>
        <begin position="31"/>
        <end position="50"/>
    </location>
</feature>